<dbReference type="InterPro" id="IPR016024">
    <property type="entry name" value="ARM-type_fold"/>
</dbReference>
<dbReference type="RefSeq" id="WP_420070351.1">
    <property type="nucleotide sequence ID" value="NZ_JBCHKQ010000006.1"/>
</dbReference>
<protein>
    <submittedName>
        <fullName evidence="1">HEAT repeat domain-containing protein</fullName>
    </submittedName>
</protein>
<comment type="caution">
    <text evidence="1">The sequence shown here is derived from an EMBL/GenBank/DDBJ whole genome shotgun (WGS) entry which is preliminary data.</text>
</comment>
<accession>A0ABU9UE07</accession>
<reference evidence="1 2" key="1">
    <citation type="submission" date="2024-03" db="EMBL/GenBank/DDBJ databases">
        <title>Ignisphaera cupida sp. nov., a hyperthermophilic hydrolytic archaeon from a hot spring of Kamchatka, and proposal of Ignisphaeraceae fam. nov.</title>
        <authorList>
            <person name="Podosokorskaya O.A."/>
            <person name="Elcheninov A.G."/>
            <person name="Maltseva A.I."/>
            <person name="Zayulina K.S."/>
            <person name="Novikov A."/>
            <person name="Merkel A.Y."/>
        </authorList>
    </citation>
    <scope>NUCLEOTIDE SEQUENCE [LARGE SCALE GENOMIC DNA]</scope>
    <source>
        <strain evidence="1 2">38H-sp</strain>
    </source>
</reference>
<evidence type="ECO:0000313" key="1">
    <source>
        <dbReference type="EMBL" id="MEM5948900.1"/>
    </source>
</evidence>
<gene>
    <name evidence="1" type="ORF">WKV44_10145</name>
</gene>
<organism evidence="1 2">
    <name type="scientific">Rarispira pelagica</name>
    <dbReference type="NCBI Taxonomy" id="3141764"/>
    <lineage>
        <taxon>Bacteria</taxon>
        <taxon>Pseudomonadati</taxon>
        <taxon>Spirochaetota</taxon>
        <taxon>Spirochaetia</taxon>
        <taxon>Winmispirales</taxon>
        <taxon>Winmispiraceae</taxon>
        <taxon>Rarispira</taxon>
    </lineage>
</organism>
<dbReference type="InterPro" id="IPR011989">
    <property type="entry name" value="ARM-like"/>
</dbReference>
<dbReference type="Gene3D" id="1.25.10.10">
    <property type="entry name" value="Leucine-rich Repeat Variant"/>
    <property type="match status" value="1"/>
</dbReference>
<keyword evidence="2" id="KW-1185">Reference proteome</keyword>
<name>A0ABU9UE07_9SPIR</name>
<dbReference type="Proteomes" id="UP001466331">
    <property type="component" value="Unassembled WGS sequence"/>
</dbReference>
<dbReference type="EMBL" id="JBCHKQ010000006">
    <property type="protein sequence ID" value="MEM5948900.1"/>
    <property type="molecule type" value="Genomic_DNA"/>
</dbReference>
<dbReference type="SUPFAM" id="SSF48371">
    <property type="entry name" value="ARM repeat"/>
    <property type="match status" value="1"/>
</dbReference>
<sequence length="171" mass="19457">MPTITEILKSKRKPKEIIELLAKELKRDEKAIDELIQCFENGTTAEKGNCMEAIEYVTKEYPEFAKNCLDLVIAHLNDKAPRVKWEACRIIGNVASMFPDKIEEAIPKLLVNTNDKGTVVRWSAAFALTEIAKSSSKMQKELVPEFKRILERETNKGVRNIYLKYLKGAGL</sequence>
<evidence type="ECO:0000313" key="2">
    <source>
        <dbReference type="Proteomes" id="UP001466331"/>
    </source>
</evidence>
<proteinExistence type="predicted"/>